<dbReference type="EMBL" id="SJOP01000039">
    <property type="protein sequence ID" value="TCB96378.1"/>
    <property type="molecule type" value="Genomic_DNA"/>
</dbReference>
<name>A0A4R0GLU2_9ENTR</name>
<accession>A0A4R0GLU2</accession>
<evidence type="ECO:0000259" key="2">
    <source>
        <dbReference type="SMART" id="SM00822"/>
    </source>
</evidence>
<dbReference type="PRINTS" id="PR00080">
    <property type="entry name" value="SDRFAMILY"/>
</dbReference>
<dbReference type="Proteomes" id="UP000291793">
    <property type="component" value="Unassembled WGS sequence"/>
</dbReference>
<dbReference type="InterPro" id="IPR036291">
    <property type="entry name" value="NAD(P)-bd_dom_sf"/>
</dbReference>
<organism evidence="3 4">
    <name type="scientific">Kosakonia quasisacchari</name>
    <dbReference type="NCBI Taxonomy" id="2529380"/>
    <lineage>
        <taxon>Bacteria</taxon>
        <taxon>Pseudomonadati</taxon>
        <taxon>Pseudomonadota</taxon>
        <taxon>Gammaproteobacteria</taxon>
        <taxon>Enterobacterales</taxon>
        <taxon>Enterobacteriaceae</taxon>
        <taxon>Kosakonia</taxon>
    </lineage>
</organism>
<evidence type="ECO:0000313" key="4">
    <source>
        <dbReference type="Proteomes" id="UP000291793"/>
    </source>
</evidence>
<proteinExistence type="inferred from homology"/>
<dbReference type="FunFam" id="3.40.50.720:FF:000084">
    <property type="entry name" value="Short-chain dehydrogenase reductase"/>
    <property type="match status" value="1"/>
</dbReference>
<dbReference type="InterPro" id="IPR057326">
    <property type="entry name" value="KR_dom"/>
</dbReference>
<dbReference type="Gene3D" id="3.40.50.720">
    <property type="entry name" value="NAD(P)-binding Rossmann-like Domain"/>
    <property type="match status" value="1"/>
</dbReference>
<gene>
    <name evidence="3" type="ORF">E0L21_24040</name>
</gene>
<dbReference type="RefSeq" id="WP_131413745.1">
    <property type="nucleotide sequence ID" value="NZ_SJOP01000039.1"/>
</dbReference>
<dbReference type="SUPFAM" id="SSF51735">
    <property type="entry name" value="NAD(P)-binding Rossmann-fold domains"/>
    <property type="match status" value="1"/>
</dbReference>
<dbReference type="InterPro" id="IPR050259">
    <property type="entry name" value="SDR"/>
</dbReference>
<feature type="domain" description="Ketoreductase" evidence="2">
    <location>
        <begin position="8"/>
        <end position="198"/>
    </location>
</feature>
<sequence>MDLKLTGKVALVTGARTGIGFSICEELAANGVHVVMVSRREPDLILAAKKIADKYGVSVLPVAGDVTDPSLPSRVVEQAEKVFGHIDLLVNNAGRAHAGTLLTTSEEDWQLMTETKFSAMRRFCKAVIPGMQRRNWGRIVNISSIGGIYPNPQLTVSHALSAAINNLTRSLALSVAAESILVNAIGVGAVATDNWAQNMLPNVRHLRPELADKTDDEVIALLGKEKTPVGRFGLPEDIAAIAVFLLSERNQFVTGQTIEASGGADRFM</sequence>
<dbReference type="PRINTS" id="PR00081">
    <property type="entry name" value="GDHRDH"/>
</dbReference>
<dbReference type="PANTHER" id="PTHR42879">
    <property type="entry name" value="3-OXOACYL-(ACYL-CARRIER-PROTEIN) REDUCTASE"/>
    <property type="match status" value="1"/>
</dbReference>
<dbReference type="AlphaFoldDB" id="A0A4R0GLU2"/>
<comment type="similarity">
    <text evidence="1">Belongs to the short-chain dehydrogenases/reductases (SDR) family.</text>
</comment>
<reference evidence="3 4" key="1">
    <citation type="submission" date="2019-02" db="EMBL/GenBank/DDBJ databases">
        <title>The draft genome of Kosakonia quasisacchari strain WCHKQ120001.</title>
        <authorList>
            <person name="Wang C."/>
            <person name="Feng Y."/>
            <person name="Zong Z."/>
        </authorList>
    </citation>
    <scope>NUCLEOTIDE SEQUENCE [LARGE SCALE GENOMIC DNA]</scope>
    <source>
        <strain evidence="3 4">WCHKQ120001</strain>
    </source>
</reference>
<evidence type="ECO:0000313" key="3">
    <source>
        <dbReference type="EMBL" id="TCB96378.1"/>
    </source>
</evidence>
<evidence type="ECO:0000256" key="1">
    <source>
        <dbReference type="ARBA" id="ARBA00006484"/>
    </source>
</evidence>
<dbReference type="Pfam" id="PF13561">
    <property type="entry name" value="adh_short_C2"/>
    <property type="match status" value="1"/>
</dbReference>
<protein>
    <submittedName>
        <fullName evidence="3">SDR family oxidoreductase</fullName>
    </submittedName>
</protein>
<dbReference type="OrthoDB" id="9786435at2"/>
<comment type="caution">
    <text evidence="3">The sequence shown here is derived from an EMBL/GenBank/DDBJ whole genome shotgun (WGS) entry which is preliminary data.</text>
</comment>
<dbReference type="SMART" id="SM00822">
    <property type="entry name" value="PKS_KR"/>
    <property type="match status" value="1"/>
</dbReference>
<keyword evidence="4" id="KW-1185">Reference proteome</keyword>
<dbReference type="InterPro" id="IPR002347">
    <property type="entry name" value="SDR_fam"/>
</dbReference>